<proteinExistence type="predicted"/>
<name>A0A4Y2L751_ARAVE</name>
<accession>A0A4Y2L751</accession>
<protein>
    <submittedName>
        <fullName evidence="1">Uncharacterized protein</fullName>
    </submittedName>
</protein>
<dbReference type="AlphaFoldDB" id="A0A4Y2L751"/>
<evidence type="ECO:0000313" key="1">
    <source>
        <dbReference type="EMBL" id="GBN10515.1"/>
    </source>
</evidence>
<sequence length="175" mass="20088">MKHYRISRYESVISTRMVSQIFQSDTLRLCIRVKLNDSRNSSSTEAGVPLAITGHGPIPPERGTYYHWRRDSRPSDCCTPLQEREAPYLPGVFSPGVLLLLLIISEDQQSYIRSMSLCILRSPSSHNRLWPDPSRRMYVLSLEEQLTPSSLLYSRPGARTRLLIRRLLIHVLVVP</sequence>
<evidence type="ECO:0000313" key="2">
    <source>
        <dbReference type="Proteomes" id="UP000499080"/>
    </source>
</evidence>
<dbReference type="EMBL" id="BGPR01005475">
    <property type="protein sequence ID" value="GBN10515.1"/>
    <property type="molecule type" value="Genomic_DNA"/>
</dbReference>
<reference evidence="1 2" key="1">
    <citation type="journal article" date="2019" name="Sci. Rep.">
        <title>Orb-weaving spider Araneus ventricosus genome elucidates the spidroin gene catalogue.</title>
        <authorList>
            <person name="Kono N."/>
            <person name="Nakamura H."/>
            <person name="Ohtoshi R."/>
            <person name="Moran D.A.P."/>
            <person name="Shinohara A."/>
            <person name="Yoshida Y."/>
            <person name="Fujiwara M."/>
            <person name="Mori M."/>
            <person name="Tomita M."/>
            <person name="Arakawa K."/>
        </authorList>
    </citation>
    <scope>NUCLEOTIDE SEQUENCE [LARGE SCALE GENOMIC DNA]</scope>
</reference>
<dbReference type="Proteomes" id="UP000499080">
    <property type="component" value="Unassembled WGS sequence"/>
</dbReference>
<keyword evidence="2" id="KW-1185">Reference proteome</keyword>
<comment type="caution">
    <text evidence="1">The sequence shown here is derived from an EMBL/GenBank/DDBJ whole genome shotgun (WGS) entry which is preliminary data.</text>
</comment>
<gene>
    <name evidence="1" type="ORF">AVEN_118426_1</name>
</gene>
<organism evidence="1 2">
    <name type="scientific">Araneus ventricosus</name>
    <name type="common">Orbweaver spider</name>
    <name type="synonym">Epeira ventricosa</name>
    <dbReference type="NCBI Taxonomy" id="182803"/>
    <lineage>
        <taxon>Eukaryota</taxon>
        <taxon>Metazoa</taxon>
        <taxon>Ecdysozoa</taxon>
        <taxon>Arthropoda</taxon>
        <taxon>Chelicerata</taxon>
        <taxon>Arachnida</taxon>
        <taxon>Araneae</taxon>
        <taxon>Araneomorphae</taxon>
        <taxon>Entelegynae</taxon>
        <taxon>Araneoidea</taxon>
        <taxon>Araneidae</taxon>
        <taxon>Araneus</taxon>
    </lineage>
</organism>